<dbReference type="Pfam" id="PF00583">
    <property type="entry name" value="Acetyltransf_1"/>
    <property type="match status" value="1"/>
</dbReference>
<evidence type="ECO:0000259" key="2">
    <source>
        <dbReference type="PROSITE" id="PS51186"/>
    </source>
</evidence>
<accession>A0A6M1R6W2</accession>
<dbReference type="GO" id="GO:0016747">
    <property type="term" value="F:acyltransferase activity, transferring groups other than amino-acyl groups"/>
    <property type="evidence" value="ECO:0007669"/>
    <property type="project" value="InterPro"/>
</dbReference>
<dbReference type="Gene3D" id="3.40.630.30">
    <property type="match status" value="1"/>
</dbReference>
<dbReference type="RefSeq" id="WP_165111031.1">
    <property type="nucleotide sequence ID" value="NZ_JAALAA010000008.1"/>
</dbReference>
<evidence type="ECO:0000313" key="4">
    <source>
        <dbReference type="Proteomes" id="UP000483261"/>
    </source>
</evidence>
<protein>
    <submittedName>
        <fullName evidence="3">GNAT family N-acetyltransferase</fullName>
    </submittedName>
</protein>
<name>A0A6M1R6W2_9ACTN</name>
<keyword evidence="1" id="KW-0472">Membrane</keyword>
<keyword evidence="3" id="KW-0808">Transferase</keyword>
<dbReference type="CDD" id="cd04301">
    <property type="entry name" value="NAT_SF"/>
    <property type="match status" value="1"/>
</dbReference>
<feature type="transmembrane region" description="Helical" evidence="1">
    <location>
        <begin position="12"/>
        <end position="39"/>
    </location>
</feature>
<dbReference type="EMBL" id="JAALAA010000008">
    <property type="protein sequence ID" value="NGN93288.1"/>
    <property type="molecule type" value="Genomic_DNA"/>
</dbReference>
<evidence type="ECO:0000313" key="3">
    <source>
        <dbReference type="EMBL" id="NGN93288.1"/>
    </source>
</evidence>
<organism evidence="3 4">
    <name type="scientific">Nocardioides turkmenicus</name>
    <dbReference type="NCBI Taxonomy" id="2711220"/>
    <lineage>
        <taxon>Bacteria</taxon>
        <taxon>Bacillati</taxon>
        <taxon>Actinomycetota</taxon>
        <taxon>Actinomycetes</taxon>
        <taxon>Propionibacteriales</taxon>
        <taxon>Nocardioidaceae</taxon>
        <taxon>Nocardioides</taxon>
    </lineage>
</organism>
<reference evidence="3 4" key="1">
    <citation type="submission" date="2020-02" db="EMBL/GenBank/DDBJ databases">
        <title>Whole-genome analyses of novel actinobacteria.</title>
        <authorList>
            <person name="Sahin N."/>
        </authorList>
    </citation>
    <scope>NUCLEOTIDE SEQUENCE [LARGE SCALE GENOMIC DNA]</scope>
    <source>
        <strain evidence="3 4">KC13</strain>
    </source>
</reference>
<feature type="domain" description="N-acetyltransferase" evidence="2">
    <location>
        <begin position="134"/>
        <end position="280"/>
    </location>
</feature>
<gene>
    <name evidence="3" type="ORF">G5C66_11125</name>
</gene>
<comment type="caution">
    <text evidence="3">The sequence shown here is derived from an EMBL/GenBank/DDBJ whole genome shotgun (WGS) entry which is preliminary data.</text>
</comment>
<dbReference type="SUPFAM" id="SSF55729">
    <property type="entry name" value="Acyl-CoA N-acyltransferases (Nat)"/>
    <property type="match status" value="1"/>
</dbReference>
<keyword evidence="4" id="KW-1185">Reference proteome</keyword>
<keyword evidence="1" id="KW-1133">Transmembrane helix</keyword>
<dbReference type="PROSITE" id="PS51186">
    <property type="entry name" value="GNAT"/>
    <property type="match status" value="1"/>
</dbReference>
<dbReference type="AlphaFoldDB" id="A0A6M1R6W2"/>
<dbReference type="InterPro" id="IPR000182">
    <property type="entry name" value="GNAT_dom"/>
</dbReference>
<dbReference type="InterPro" id="IPR016181">
    <property type="entry name" value="Acyl_CoA_acyltransferase"/>
</dbReference>
<evidence type="ECO:0000256" key="1">
    <source>
        <dbReference type="SAM" id="Phobius"/>
    </source>
</evidence>
<keyword evidence="1" id="KW-0812">Transmembrane</keyword>
<proteinExistence type="predicted"/>
<dbReference type="Proteomes" id="UP000483261">
    <property type="component" value="Unassembled WGS sequence"/>
</dbReference>
<sequence>MEAPGRIWFGYVAAVGIAVIGLFTLDLLAFVLALVLLVATVLGERYRGRQAALAAAAQDVDLPELVACWARGWAYSRGFPRPAEVPGGVRVEVGQPERRVEWVATDDAATLGGLVDTVRATPEAWLSVVTESPAGVRPWFAEGGLTAGDAEEALMSIGLADHEPRPLPDGYRAEVERDGGVVAVTVRPDDDAEVVAAGGRIAVIGTDAVADRIQTDPDHRRRGLGGAVMSLLVVAAREAGATRGLLVASEMGEALYAGLGWRVEARLVTARSAPPRTSAESGHD</sequence>